<name>A0ABT7EQ71_9GAMM</name>
<keyword evidence="2" id="KW-1185">Reference proteome</keyword>
<sequence length="293" mass="33674">MRNYIYLSIVTGLMLGGCSMIQVVEDTSVILPTELQSDTQLLRLKRPERELFGEIVDYQIDNYTITEQRVSELEAEERLIAKDFQRTGVIDFFLFDGAVSYLKKKYAINTARSFSFNLVQNQQQKVDAKCWMYALSEQTRQSDNSFGFKGHINSSSTEFSSRQKTELLCELAHEKKSWQLRLESSKEGPIALELKSETEAFAIKTIDRAVSFLSSNNGSETRELPRWASKDAGVELSYDGEVVAAYSFIGQQKVWLSSQLSIEHKELLLAMSQSLSILNWQDKQWNDRDYFQM</sequence>
<dbReference type="Proteomes" id="UP001231915">
    <property type="component" value="Unassembled WGS sequence"/>
</dbReference>
<dbReference type="PROSITE" id="PS51257">
    <property type="entry name" value="PROKAR_LIPOPROTEIN"/>
    <property type="match status" value="1"/>
</dbReference>
<evidence type="ECO:0008006" key="3">
    <source>
        <dbReference type="Google" id="ProtNLM"/>
    </source>
</evidence>
<organism evidence="1 2">
    <name type="scientific">Pseudoalteromonas obscura</name>
    <dbReference type="NCBI Taxonomy" id="3048491"/>
    <lineage>
        <taxon>Bacteria</taxon>
        <taxon>Pseudomonadati</taxon>
        <taxon>Pseudomonadota</taxon>
        <taxon>Gammaproteobacteria</taxon>
        <taxon>Alteromonadales</taxon>
        <taxon>Pseudoalteromonadaceae</taxon>
        <taxon>Pseudoalteromonas</taxon>
    </lineage>
</organism>
<comment type="caution">
    <text evidence="1">The sequence shown here is derived from an EMBL/GenBank/DDBJ whole genome shotgun (WGS) entry which is preliminary data.</text>
</comment>
<evidence type="ECO:0000313" key="2">
    <source>
        <dbReference type="Proteomes" id="UP001231915"/>
    </source>
</evidence>
<protein>
    <recommendedName>
        <fullName evidence="3">Lipoprotein</fullName>
    </recommendedName>
</protein>
<dbReference type="RefSeq" id="WP_284138154.1">
    <property type="nucleotide sequence ID" value="NZ_JASJUT010000009.1"/>
</dbReference>
<accession>A0ABT7EQ71</accession>
<evidence type="ECO:0000313" key="1">
    <source>
        <dbReference type="EMBL" id="MDK2597177.1"/>
    </source>
</evidence>
<proteinExistence type="predicted"/>
<reference evidence="1 2" key="1">
    <citation type="submission" date="2023-05" db="EMBL/GenBank/DDBJ databases">
        <title>Pseudoalteromonas ardens sp. nov., Pseudoalteromonas obscura sp. nov., and Pseudoalteromonas umbrosa sp. nov., isolated from the coral Montipora capitata.</title>
        <authorList>
            <person name="Thomas E.M."/>
            <person name="Smith E.M."/>
            <person name="Papke E."/>
            <person name="Shlafstein M.D."/>
            <person name="Oline D.K."/>
            <person name="Videau P."/>
            <person name="Saw J.H."/>
            <person name="Strangman W.K."/>
            <person name="Ushijima B."/>
        </authorList>
    </citation>
    <scope>NUCLEOTIDE SEQUENCE [LARGE SCALE GENOMIC DNA]</scope>
    <source>
        <strain evidence="1 2">P94</strain>
    </source>
</reference>
<dbReference type="EMBL" id="JASJUT010000009">
    <property type="protein sequence ID" value="MDK2597177.1"/>
    <property type="molecule type" value="Genomic_DNA"/>
</dbReference>
<gene>
    <name evidence="1" type="ORF">QNM18_19165</name>
</gene>